<evidence type="ECO:0000313" key="1">
    <source>
        <dbReference type="EMBL" id="KAK9113479.1"/>
    </source>
</evidence>
<dbReference type="AlphaFoldDB" id="A0AAP0IDJ4"/>
<comment type="caution">
    <text evidence="1">The sequence shown here is derived from an EMBL/GenBank/DDBJ whole genome shotgun (WGS) entry which is preliminary data.</text>
</comment>
<organism evidence="1 2">
    <name type="scientific">Stephania yunnanensis</name>
    <dbReference type="NCBI Taxonomy" id="152371"/>
    <lineage>
        <taxon>Eukaryota</taxon>
        <taxon>Viridiplantae</taxon>
        <taxon>Streptophyta</taxon>
        <taxon>Embryophyta</taxon>
        <taxon>Tracheophyta</taxon>
        <taxon>Spermatophyta</taxon>
        <taxon>Magnoliopsida</taxon>
        <taxon>Ranunculales</taxon>
        <taxon>Menispermaceae</taxon>
        <taxon>Menispermoideae</taxon>
        <taxon>Cissampelideae</taxon>
        <taxon>Stephania</taxon>
    </lineage>
</organism>
<proteinExistence type="predicted"/>
<evidence type="ECO:0000313" key="2">
    <source>
        <dbReference type="Proteomes" id="UP001420932"/>
    </source>
</evidence>
<reference evidence="1 2" key="1">
    <citation type="submission" date="2024-01" db="EMBL/GenBank/DDBJ databases">
        <title>Genome assemblies of Stephania.</title>
        <authorList>
            <person name="Yang L."/>
        </authorList>
    </citation>
    <scope>NUCLEOTIDE SEQUENCE [LARGE SCALE GENOMIC DNA]</scope>
    <source>
        <strain evidence="1">YNDBR</strain>
        <tissue evidence="1">Leaf</tissue>
    </source>
</reference>
<keyword evidence="2" id="KW-1185">Reference proteome</keyword>
<accession>A0AAP0IDJ4</accession>
<gene>
    <name evidence="1" type="ORF">Syun_020276</name>
</gene>
<dbReference type="PANTHER" id="PTHR37710">
    <property type="entry name" value="TRANSMEMBRANE PROTEIN"/>
    <property type="match status" value="1"/>
</dbReference>
<name>A0AAP0IDJ4_9MAGN</name>
<sequence>MQYQWLLIISYADDQILAIETVVEKCFPFATHVLDKLDVVVAVSESIPDKLNNAIDELSAMIHRKVSILSLALMQWKLVLGFLICTLTDWNCDEVKEKEIGVDTNCNECFELSAREALVDVQDESELIMIDSSHAEDTIEESSDRTIKDKDVLREFDDDEEEIMNVEEEHVGDGKDKRLDKKCYETIRKFNRQNVY</sequence>
<dbReference type="PANTHER" id="PTHR37710:SF1">
    <property type="entry name" value="TRANSMEMBRANE PROTEIN"/>
    <property type="match status" value="1"/>
</dbReference>
<protein>
    <submittedName>
        <fullName evidence="1">Uncharacterized protein</fullName>
    </submittedName>
</protein>
<dbReference type="Proteomes" id="UP001420932">
    <property type="component" value="Unassembled WGS sequence"/>
</dbReference>
<dbReference type="EMBL" id="JBBNAF010000009">
    <property type="protein sequence ID" value="KAK9113479.1"/>
    <property type="molecule type" value="Genomic_DNA"/>
</dbReference>